<evidence type="ECO:0000313" key="1">
    <source>
        <dbReference type="EMBL" id="MEC4723286.1"/>
    </source>
</evidence>
<name>A0ABU6JI07_9BURK</name>
<evidence type="ECO:0000313" key="2">
    <source>
        <dbReference type="Proteomes" id="UP001352263"/>
    </source>
</evidence>
<protein>
    <submittedName>
        <fullName evidence="1">Uncharacterized protein</fullName>
    </submittedName>
</protein>
<dbReference type="EMBL" id="JAWIIV010000048">
    <property type="protein sequence ID" value="MEC4723286.1"/>
    <property type="molecule type" value="Genomic_DNA"/>
</dbReference>
<gene>
    <name evidence="1" type="ORF">RY831_29445</name>
</gene>
<dbReference type="RefSeq" id="WP_326509905.1">
    <property type="nucleotide sequence ID" value="NZ_JAWIIV010000048.1"/>
</dbReference>
<dbReference type="Proteomes" id="UP001352263">
    <property type="component" value="Unassembled WGS sequence"/>
</dbReference>
<sequence length="305" mass="34373">MSEQNPWLMTPQEEAAWLARIRQENDTPESRQRDANRKKMAALLMNMLLPLIPAEAPAVTSPPSARKAPAHDALAELAGDVRGQDRLLHALNRYACASGEASLGVYHRVLIQQLAFAARKLHKLGATLYLLQQLYDRRLHPEPGISKAQTLFAIAPLHEDDPLLEREAPDKITAVWRRYSCVASNWAAFVVLTKSPLDYQPELLHDFLQADPVEAERLTEQFAAFRHRFRPVRTHMGKSPTSYIKRGLGKLPPPTQHDPLYTEPALDIPNLLADYQWQALHQYSSTPNAVAKIRAKKERAQSPSP</sequence>
<reference evidence="1 2" key="1">
    <citation type="submission" date="2023-10" db="EMBL/GenBank/DDBJ databases">
        <title>Noviherbaspirillum sp. CPCC 100848 genome assembly.</title>
        <authorList>
            <person name="Li X.Y."/>
            <person name="Fang X.M."/>
        </authorList>
    </citation>
    <scope>NUCLEOTIDE SEQUENCE [LARGE SCALE GENOMIC DNA]</scope>
    <source>
        <strain evidence="1 2">CPCC 100848</strain>
    </source>
</reference>
<organism evidence="1 2">
    <name type="scientific">Noviherbaspirillum album</name>
    <dbReference type="NCBI Taxonomy" id="3080276"/>
    <lineage>
        <taxon>Bacteria</taxon>
        <taxon>Pseudomonadati</taxon>
        <taxon>Pseudomonadota</taxon>
        <taxon>Betaproteobacteria</taxon>
        <taxon>Burkholderiales</taxon>
        <taxon>Oxalobacteraceae</taxon>
        <taxon>Noviherbaspirillum</taxon>
    </lineage>
</organism>
<proteinExistence type="predicted"/>
<accession>A0ABU6JI07</accession>
<keyword evidence="2" id="KW-1185">Reference proteome</keyword>
<comment type="caution">
    <text evidence="1">The sequence shown here is derived from an EMBL/GenBank/DDBJ whole genome shotgun (WGS) entry which is preliminary data.</text>
</comment>